<dbReference type="RefSeq" id="WP_091185765.1">
    <property type="nucleotide sequence ID" value="NZ_FNRY01000001.1"/>
</dbReference>
<evidence type="ECO:0000256" key="4">
    <source>
        <dbReference type="ARBA" id="ARBA00023284"/>
    </source>
</evidence>
<dbReference type="InterPro" id="IPR050455">
    <property type="entry name" value="Tpx_Peroxidase_subfamily"/>
</dbReference>
<dbReference type="InterPro" id="IPR000866">
    <property type="entry name" value="AhpC/TSA"/>
</dbReference>
<keyword evidence="2" id="KW-0049">Antioxidant</keyword>
<evidence type="ECO:0000256" key="3">
    <source>
        <dbReference type="ARBA" id="ARBA00023002"/>
    </source>
</evidence>
<keyword evidence="4" id="KW-0676">Redox-active center</keyword>
<accession>A0A1H4QHC5</accession>
<dbReference type="SUPFAM" id="SSF52833">
    <property type="entry name" value="Thioredoxin-like"/>
    <property type="match status" value="1"/>
</dbReference>
<dbReference type="AlphaFoldDB" id="A0A1H4QHC5"/>
<name>A0A1H4QHC5_9MICO</name>
<organism evidence="7 8">
    <name type="scientific">Paramicrobacterium humi</name>
    <dbReference type="NCBI Taxonomy" id="640635"/>
    <lineage>
        <taxon>Bacteria</taxon>
        <taxon>Bacillati</taxon>
        <taxon>Actinomycetota</taxon>
        <taxon>Actinomycetes</taxon>
        <taxon>Micrococcales</taxon>
        <taxon>Microbacteriaceae</taxon>
        <taxon>Paramicrobacterium</taxon>
    </lineage>
</organism>
<dbReference type="Pfam" id="PF00578">
    <property type="entry name" value="AhpC-TSA"/>
    <property type="match status" value="1"/>
</dbReference>
<dbReference type="PANTHER" id="PTHR43110">
    <property type="entry name" value="THIOL PEROXIDASE"/>
    <property type="match status" value="1"/>
</dbReference>
<evidence type="ECO:0000256" key="2">
    <source>
        <dbReference type="ARBA" id="ARBA00022862"/>
    </source>
</evidence>
<dbReference type="PIRSF" id="PIRSF000239">
    <property type="entry name" value="AHPC"/>
    <property type="match status" value="1"/>
</dbReference>
<sequence>MIQPGERAPDFTLVDQHGREVASARLRGSRVALVFFPLAFSGVCGDELAELAANTAMFDEAQTQLVGVTVDSVFALRAWSDAAGATFPLASDFWPHGHVARRFGAFDERTGRADRATIMIDEGGIVRASFRAPPHRPRSLAQYTEALAALPHAAS</sequence>
<proteinExistence type="predicted"/>
<dbReference type="InterPro" id="IPR013766">
    <property type="entry name" value="Thioredoxin_domain"/>
</dbReference>
<keyword evidence="3" id="KW-0560">Oxidoreductase</keyword>
<feature type="domain" description="Thioredoxin" evidence="6">
    <location>
        <begin position="2"/>
        <end position="152"/>
    </location>
</feature>
<dbReference type="InterPro" id="IPR036249">
    <property type="entry name" value="Thioredoxin-like_sf"/>
</dbReference>
<dbReference type="Proteomes" id="UP000199183">
    <property type="component" value="Unassembled WGS sequence"/>
</dbReference>
<gene>
    <name evidence="7" type="ORF">SAMN04489806_2818</name>
</gene>
<keyword evidence="1" id="KW-0575">Peroxidase</keyword>
<keyword evidence="8" id="KW-1185">Reference proteome</keyword>
<evidence type="ECO:0000256" key="1">
    <source>
        <dbReference type="ARBA" id="ARBA00022559"/>
    </source>
</evidence>
<dbReference type="Gene3D" id="3.40.30.10">
    <property type="entry name" value="Glutaredoxin"/>
    <property type="match status" value="1"/>
</dbReference>
<dbReference type="PROSITE" id="PS51352">
    <property type="entry name" value="THIOREDOXIN_2"/>
    <property type="match status" value="1"/>
</dbReference>
<dbReference type="STRING" id="640635.SAMN04489806_2818"/>
<dbReference type="GO" id="GO:0004601">
    <property type="term" value="F:peroxidase activity"/>
    <property type="evidence" value="ECO:0007669"/>
    <property type="project" value="UniProtKB-KW"/>
</dbReference>
<evidence type="ECO:0000313" key="7">
    <source>
        <dbReference type="EMBL" id="SEC18984.1"/>
    </source>
</evidence>
<feature type="active site" description="Cysteine sulfenic acid (-SOH) intermediate; for peroxidase activity" evidence="5">
    <location>
        <position position="44"/>
    </location>
</feature>
<protein>
    <submittedName>
        <fullName evidence="7">Peroxiredoxin</fullName>
    </submittedName>
</protein>
<dbReference type="InterPro" id="IPR024706">
    <property type="entry name" value="Peroxiredoxin_AhpC-typ"/>
</dbReference>
<reference evidence="7 8" key="1">
    <citation type="submission" date="2016-10" db="EMBL/GenBank/DDBJ databases">
        <authorList>
            <person name="de Groot N.N."/>
        </authorList>
    </citation>
    <scope>NUCLEOTIDE SEQUENCE [LARGE SCALE GENOMIC DNA]</scope>
    <source>
        <strain evidence="7 8">DSM 21799</strain>
    </source>
</reference>
<dbReference type="PANTHER" id="PTHR43110:SF1">
    <property type="entry name" value="THIOL PEROXIDASE"/>
    <property type="match status" value="1"/>
</dbReference>
<evidence type="ECO:0000313" key="8">
    <source>
        <dbReference type="Proteomes" id="UP000199183"/>
    </source>
</evidence>
<evidence type="ECO:0000256" key="5">
    <source>
        <dbReference type="PIRSR" id="PIRSR000239-1"/>
    </source>
</evidence>
<dbReference type="EMBL" id="FNRY01000001">
    <property type="protein sequence ID" value="SEC18984.1"/>
    <property type="molecule type" value="Genomic_DNA"/>
</dbReference>
<dbReference type="OrthoDB" id="9812811at2"/>
<evidence type="ECO:0000259" key="6">
    <source>
        <dbReference type="PROSITE" id="PS51352"/>
    </source>
</evidence>